<accession>A0A1I8Q0V0</accession>
<dbReference type="OrthoDB" id="10006435at2759"/>
<keyword evidence="2" id="KW-1133">Transmembrane helix</keyword>
<keyword evidence="2" id="KW-0472">Membrane</keyword>
<dbReference type="VEuPathDB" id="VectorBase:SCAU012833"/>
<evidence type="ECO:0000256" key="2">
    <source>
        <dbReference type="SAM" id="Phobius"/>
    </source>
</evidence>
<feature type="transmembrane region" description="Helical" evidence="2">
    <location>
        <begin position="171"/>
        <end position="195"/>
    </location>
</feature>
<dbReference type="InterPro" id="IPR002656">
    <property type="entry name" value="Acyl_transf_3_dom"/>
</dbReference>
<organism evidence="4 5">
    <name type="scientific">Stomoxys calcitrans</name>
    <name type="common">Stable fly</name>
    <name type="synonym">Conops calcitrans</name>
    <dbReference type="NCBI Taxonomy" id="35570"/>
    <lineage>
        <taxon>Eukaryota</taxon>
        <taxon>Metazoa</taxon>
        <taxon>Ecdysozoa</taxon>
        <taxon>Arthropoda</taxon>
        <taxon>Hexapoda</taxon>
        <taxon>Insecta</taxon>
        <taxon>Pterygota</taxon>
        <taxon>Neoptera</taxon>
        <taxon>Endopterygota</taxon>
        <taxon>Diptera</taxon>
        <taxon>Brachycera</taxon>
        <taxon>Muscomorpha</taxon>
        <taxon>Muscoidea</taxon>
        <taxon>Muscidae</taxon>
        <taxon>Stomoxys</taxon>
    </lineage>
</organism>
<reference evidence="4" key="1">
    <citation type="submission" date="2020-05" db="UniProtKB">
        <authorList>
            <consortium name="EnsemblMetazoa"/>
        </authorList>
    </citation>
    <scope>IDENTIFICATION</scope>
    <source>
        <strain evidence="4">USDA</strain>
    </source>
</reference>
<keyword evidence="2" id="KW-0812">Transmembrane</keyword>
<dbReference type="InterPro" id="IPR052728">
    <property type="entry name" value="O2_lipid_transport_reg"/>
</dbReference>
<evidence type="ECO:0000259" key="3">
    <source>
        <dbReference type="Pfam" id="PF01757"/>
    </source>
</evidence>
<feature type="transmembrane region" description="Helical" evidence="2">
    <location>
        <begin position="131"/>
        <end position="151"/>
    </location>
</feature>
<feature type="transmembrane region" description="Helical" evidence="2">
    <location>
        <begin position="430"/>
        <end position="449"/>
    </location>
</feature>
<feature type="domain" description="Acyltransferase 3" evidence="3">
    <location>
        <begin position="129"/>
        <end position="516"/>
    </location>
</feature>
<dbReference type="Proteomes" id="UP000095300">
    <property type="component" value="Unassembled WGS sequence"/>
</dbReference>
<dbReference type="EnsemblMetazoa" id="SCAU012833-RA">
    <property type="protein sequence ID" value="SCAU012833-PA"/>
    <property type="gene ID" value="SCAU012833"/>
</dbReference>
<feature type="transmembrane region" description="Helical" evidence="2">
    <location>
        <begin position="306"/>
        <end position="326"/>
    </location>
</feature>
<evidence type="ECO:0000313" key="4">
    <source>
        <dbReference type="EnsemblMetazoa" id="SCAU012833-PA"/>
    </source>
</evidence>
<dbReference type="AlphaFoldDB" id="A0A1I8Q0V0"/>
<name>A0A1I8Q0V0_STOCA</name>
<dbReference type="PANTHER" id="PTHR11161">
    <property type="entry name" value="O-ACYLTRANSFERASE"/>
    <property type="match status" value="1"/>
</dbReference>
<keyword evidence="5" id="KW-1185">Reference proteome</keyword>
<feature type="transmembrane region" description="Helical" evidence="2">
    <location>
        <begin position="215"/>
        <end position="233"/>
    </location>
</feature>
<gene>
    <name evidence="4" type="primary">106092424</name>
</gene>
<feature type="transmembrane region" description="Helical" evidence="2">
    <location>
        <begin position="386"/>
        <end position="410"/>
    </location>
</feature>
<proteinExistence type="predicted"/>
<dbReference type="Pfam" id="PF01757">
    <property type="entry name" value="Acyl_transf_3"/>
    <property type="match status" value="1"/>
</dbReference>
<feature type="region of interest" description="Disordered" evidence="1">
    <location>
        <begin position="533"/>
        <end position="558"/>
    </location>
</feature>
<dbReference type="GO" id="GO:0016747">
    <property type="term" value="F:acyltransferase activity, transferring groups other than amino-acyl groups"/>
    <property type="evidence" value="ECO:0007669"/>
    <property type="project" value="InterPro"/>
</dbReference>
<feature type="transmembrane region" description="Helical" evidence="2">
    <location>
        <begin position="356"/>
        <end position="374"/>
    </location>
</feature>
<feature type="compositionally biased region" description="Low complexity" evidence="1">
    <location>
        <begin position="542"/>
        <end position="558"/>
    </location>
</feature>
<feature type="transmembrane region" description="Helical" evidence="2">
    <location>
        <begin position="56"/>
        <end position="79"/>
    </location>
</feature>
<evidence type="ECO:0000313" key="5">
    <source>
        <dbReference type="Proteomes" id="UP000095300"/>
    </source>
</evidence>
<sequence length="558" mass="63713">MSLLQTLTSRWGECVPAVCGGSDVEIYLQHSLQRNVTVTDKMCQSQPHETSITCGMIIYALVLAFFIFLTILSTAYHLYLIKSRDDENSLSKTMKDNNTRNIALLSFSIIENTKKLFQPSRDQSGLKPLNGIKALAMVFILFGHAATFIYGSPMYNVNFITENSKSALYGFITNSLLFVDIYLLLSGYLFFRLVIVELERRKGKLNPLVLYVGRYIRLTPAYMVVIGFYMTWFTSISSGPIWRERIELQQDRCLQSWWLNILYVNNYINSDKLCMFQSWYLSADTQLFFVAPMVLFLIYKCRKIGLAVLTALTLITSAIPFVVTYVEKVQPTLMVSSREAEDLLKSEYYHDNYIKTHMRASAYFIGLAVGYLAHVMQSKRIKLPKYLVRLMWILSCIMAIGSMFSLGRFYAAPFTNIESTLYGGFHKLCWNLAIGWLVLAVTTGHSGWVRRMLSSRFFVPFSRLTYCAYLCNGTVELYNTSSIRIAEHTGYLEMANAMTAHTLNTFTLGFLLCLVFESPLHALERIFMRQFNSRDTSKKSSKGSSSDESPSTSEEQVP</sequence>
<feature type="transmembrane region" description="Helical" evidence="2">
    <location>
        <begin position="279"/>
        <end position="299"/>
    </location>
</feature>
<evidence type="ECO:0000256" key="1">
    <source>
        <dbReference type="SAM" id="MobiDB-lite"/>
    </source>
</evidence>
<dbReference type="PANTHER" id="PTHR11161:SF71">
    <property type="entry name" value="NOSE RESISTANT-TO-FLUOXETINE PROTEIN N-TERMINAL DOMAIN-CONTAINING PROTEIN"/>
    <property type="match status" value="1"/>
</dbReference>
<protein>
    <recommendedName>
        <fullName evidence="3">Acyltransferase 3 domain-containing protein</fullName>
    </recommendedName>
</protein>